<proteinExistence type="predicted"/>
<sequence>MTRTGAELARLREERAELERTRTELARSIERVARVGSPAQGEEYVAAREEKALVQTRLDEIDAILDEG</sequence>
<feature type="coiled-coil region" evidence="1">
    <location>
        <begin position="1"/>
        <end position="31"/>
    </location>
</feature>
<evidence type="ECO:0000313" key="4">
    <source>
        <dbReference type="Proteomes" id="UP000017048"/>
    </source>
</evidence>
<dbReference type="GeneID" id="91516913"/>
<keyword evidence="1" id="KW-0175">Coiled coil</keyword>
<reference evidence="3 4" key="1">
    <citation type="journal article" date="2014" name="BMC Genomics">
        <title>Genome based analysis of type-I polyketide synthase and nonribosomal peptide synthetase gene clusters in seven strains of five representative Nocardia species.</title>
        <authorList>
            <person name="Komaki H."/>
            <person name="Ichikawa N."/>
            <person name="Hosoyama A."/>
            <person name="Takahashi-Nakaguchi A."/>
            <person name="Matsuzawa T."/>
            <person name="Suzuki K."/>
            <person name="Fujita N."/>
            <person name="Gonoi T."/>
        </authorList>
    </citation>
    <scope>NUCLEOTIDE SEQUENCE [LARGE SCALE GENOMIC DNA]</scope>
    <source>
        <strain evidence="3 4">NBRC 15531</strain>
    </source>
</reference>
<dbReference type="Gene3D" id="1.10.287.180">
    <property type="entry name" value="Transcription elongation factor, GreA/GreB, N-terminal domain"/>
    <property type="match status" value="1"/>
</dbReference>
<accession>U5EAM3</accession>
<comment type="caution">
    <text evidence="3">The sequence shown here is derived from an EMBL/GenBank/DDBJ whole genome shotgun (WGS) entry which is preliminary data.</text>
</comment>
<protein>
    <recommendedName>
        <fullName evidence="2">Transcription elongation factor GreA/GreB N-terminal domain-containing protein</fullName>
    </recommendedName>
</protein>
<dbReference type="STRING" id="1824.SAMN05444423_105306"/>
<dbReference type="SUPFAM" id="SSF46557">
    <property type="entry name" value="GreA transcript cleavage protein, N-terminal domain"/>
    <property type="match status" value="1"/>
</dbReference>
<dbReference type="RefSeq" id="WP_019050565.1">
    <property type="nucleotide sequence ID" value="NZ_BAFO02000008.1"/>
</dbReference>
<dbReference type="InterPro" id="IPR022691">
    <property type="entry name" value="Tscrpt_elong_fac_GreA/B_N"/>
</dbReference>
<feature type="domain" description="Transcription elongation factor GreA/GreB N-terminal" evidence="2">
    <location>
        <begin position="4"/>
        <end position="66"/>
    </location>
</feature>
<dbReference type="Pfam" id="PF03449">
    <property type="entry name" value="GreA_GreB_N"/>
    <property type="match status" value="1"/>
</dbReference>
<dbReference type="EMBL" id="BAFO02000008">
    <property type="protein sequence ID" value="GAD82194.1"/>
    <property type="molecule type" value="Genomic_DNA"/>
</dbReference>
<dbReference type="AlphaFoldDB" id="U5EAM3"/>
<gene>
    <name evidence="3" type="ORF">NCAST_08_00660</name>
</gene>
<evidence type="ECO:0000256" key="1">
    <source>
        <dbReference type="SAM" id="Coils"/>
    </source>
</evidence>
<dbReference type="InterPro" id="IPR036805">
    <property type="entry name" value="Tscrpt_elong_fac_GreA/B_N_sf"/>
</dbReference>
<evidence type="ECO:0000313" key="3">
    <source>
        <dbReference type="EMBL" id="GAD82194.1"/>
    </source>
</evidence>
<dbReference type="GO" id="GO:0032784">
    <property type="term" value="P:regulation of DNA-templated transcription elongation"/>
    <property type="evidence" value="ECO:0007669"/>
    <property type="project" value="InterPro"/>
</dbReference>
<dbReference type="OrthoDB" id="4571628at2"/>
<dbReference type="Proteomes" id="UP000017048">
    <property type="component" value="Unassembled WGS sequence"/>
</dbReference>
<organism evidence="3 4">
    <name type="scientific">Nocardia asteroides NBRC 15531</name>
    <dbReference type="NCBI Taxonomy" id="1110697"/>
    <lineage>
        <taxon>Bacteria</taxon>
        <taxon>Bacillati</taxon>
        <taxon>Actinomycetota</taxon>
        <taxon>Actinomycetes</taxon>
        <taxon>Mycobacteriales</taxon>
        <taxon>Nocardiaceae</taxon>
        <taxon>Nocardia</taxon>
    </lineage>
</organism>
<name>U5EAM3_NOCAS</name>
<evidence type="ECO:0000259" key="2">
    <source>
        <dbReference type="Pfam" id="PF03449"/>
    </source>
</evidence>
<dbReference type="GO" id="GO:0003677">
    <property type="term" value="F:DNA binding"/>
    <property type="evidence" value="ECO:0007669"/>
    <property type="project" value="InterPro"/>
</dbReference>
<keyword evidence="4" id="KW-1185">Reference proteome</keyword>